<gene>
    <name evidence="2" type="ORF">DIURU_005061</name>
</gene>
<organism evidence="2 3">
    <name type="scientific">Diutina rugosa</name>
    <name type="common">Yeast</name>
    <name type="synonym">Candida rugosa</name>
    <dbReference type="NCBI Taxonomy" id="5481"/>
    <lineage>
        <taxon>Eukaryota</taxon>
        <taxon>Fungi</taxon>
        <taxon>Dikarya</taxon>
        <taxon>Ascomycota</taxon>
        <taxon>Saccharomycotina</taxon>
        <taxon>Pichiomycetes</taxon>
        <taxon>Debaryomycetaceae</taxon>
        <taxon>Diutina</taxon>
    </lineage>
</organism>
<evidence type="ECO:0000256" key="1">
    <source>
        <dbReference type="SAM" id="SignalP"/>
    </source>
</evidence>
<evidence type="ECO:0000313" key="3">
    <source>
        <dbReference type="Proteomes" id="UP000449547"/>
    </source>
</evidence>
<reference evidence="2 3" key="1">
    <citation type="submission" date="2019-07" db="EMBL/GenBank/DDBJ databases">
        <title>Genome assembly of two rare yeast pathogens: Diutina rugosa and Trichomonascus ciferrii.</title>
        <authorList>
            <person name="Mixao V."/>
            <person name="Saus E."/>
            <person name="Hansen A."/>
            <person name="Lass-Flor C."/>
            <person name="Gabaldon T."/>
        </authorList>
    </citation>
    <scope>NUCLEOTIDE SEQUENCE [LARGE SCALE GENOMIC DNA]</scope>
    <source>
        <strain evidence="2 3">CBS 613</strain>
    </source>
</reference>
<keyword evidence="1" id="KW-0732">Signal</keyword>
<proteinExistence type="predicted"/>
<feature type="chain" id="PRO_5025040956" evidence="1">
    <location>
        <begin position="20"/>
        <end position="307"/>
    </location>
</feature>
<dbReference type="GeneID" id="54783712"/>
<protein>
    <submittedName>
        <fullName evidence="2">Uncharacterized protein</fullName>
    </submittedName>
</protein>
<feature type="signal peptide" evidence="1">
    <location>
        <begin position="1"/>
        <end position="19"/>
    </location>
</feature>
<dbReference type="EMBL" id="SWFT01000149">
    <property type="protein sequence ID" value="KAA8898206.1"/>
    <property type="molecule type" value="Genomic_DNA"/>
</dbReference>
<dbReference type="Proteomes" id="UP000449547">
    <property type="component" value="Unassembled WGS sequence"/>
</dbReference>
<evidence type="ECO:0000313" key="2">
    <source>
        <dbReference type="EMBL" id="KAA8898206.1"/>
    </source>
</evidence>
<sequence length="307" mass="33285">MKLSTATLAAIATAAAVNGQAIPVAQNDARQLQAREFINELEVAVNGITASLNKREFETMNEAQLMEFVQRDLGSAISQLISAFLNSGILGDIWNTITTDQALKDQVFGLVKSAVSGLFAALPNLLSAIWNSGLLQNIFNKLVNDTGLQQAILNLIKEAVSAIFGALTGGSSNQKRELDALFEESLAQLQARDVNFGDLLATIIKTVWDSGIVQSLFNSIVNWIKTNPDQFQAVLKQVLSVGWSLVQTLYNWAKNAGLIDAAFKWLGANIGNIITWVINLIGSLFGGSSNAAPAQQTQQQKRQRMMY</sequence>
<dbReference type="AlphaFoldDB" id="A0A642UK60"/>
<dbReference type="VEuPathDB" id="FungiDB:DIURU_005061"/>
<comment type="caution">
    <text evidence="2">The sequence shown here is derived from an EMBL/GenBank/DDBJ whole genome shotgun (WGS) entry which is preliminary data.</text>
</comment>
<dbReference type="RefSeq" id="XP_034010463.1">
    <property type="nucleotide sequence ID" value="XM_034158002.1"/>
</dbReference>
<name>A0A642UK60_DIURU</name>
<dbReference type="OrthoDB" id="4025946at2759"/>
<accession>A0A642UK60</accession>
<keyword evidence="3" id="KW-1185">Reference proteome</keyword>